<accession>A0A938YLV0</accession>
<name>A0A938YLV0_9ACTN</name>
<evidence type="ECO:0000313" key="3">
    <source>
        <dbReference type="EMBL" id="MBM9476921.1"/>
    </source>
</evidence>
<sequence>MTASTPAPRTSAIFAGHFTGRVALVTGAGRGMGLAIARSLAENGAGVVLLDRDERVEAAAASLREMGLDAEGAIVDVTDEAQVGAAVDAIGERRGRLDIVVNNAGVISVEYLQDLTPTEFRRILDVNTVAPFVVARAAAPWLRRSGGGVILNSASAQAREGFIYTPHYAASKFGVMGLTQSLAKELAKDDIRVNAYCPGIVMTDMWGYLDGAWAAKLGDYQPGQLVQEWIDAIPMGRPASEADVANLILFLASDAASYITGQAINIDGGMQMD</sequence>
<dbReference type="SUPFAM" id="SSF51735">
    <property type="entry name" value="NAD(P)-binding Rossmann-fold domains"/>
    <property type="match status" value="1"/>
</dbReference>
<evidence type="ECO:0000256" key="2">
    <source>
        <dbReference type="ARBA" id="ARBA00023002"/>
    </source>
</evidence>
<dbReference type="RefSeq" id="WP_205257037.1">
    <property type="nucleotide sequence ID" value="NZ_BAAAPV010000001.1"/>
</dbReference>
<dbReference type="Gene3D" id="3.40.50.720">
    <property type="entry name" value="NAD(P)-binding Rossmann-like Domain"/>
    <property type="match status" value="1"/>
</dbReference>
<dbReference type="Proteomes" id="UP000663801">
    <property type="component" value="Unassembled WGS sequence"/>
</dbReference>
<reference evidence="3" key="1">
    <citation type="submission" date="2021-01" db="EMBL/GenBank/DDBJ databases">
        <title>KCTC 19127 draft genome.</title>
        <authorList>
            <person name="An D."/>
        </authorList>
    </citation>
    <scope>NUCLEOTIDE SEQUENCE</scope>
    <source>
        <strain evidence="3">KCTC 19127</strain>
    </source>
</reference>
<gene>
    <name evidence="3" type="ORF">JL107_10730</name>
</gene>
<dbReference type="InterPro" id="IPR002347">
    <property type="entry name" value="SDR_fam"/>
</dbReference>
<dbReference type="PRINTS" id="PR00080">
    <property type="entry name" value="SDRFAMILY"/>
</dbReference>
<comment type="similarity">
    <text evidence="1">Belongs to the short-chain dehydrogenases/reductases (SDR) family.</text>
</comment>
<dbReference type="GO" id="GO:0016616">
    <property type="term" value="F:oxidoreductase activity, acting on the CH-OH group of donors, NAD or NADP as acceptor"/>
    <property type="evidence" value="ECO:0007669"/>
    <property type="project" value="TreeGrafter"/>
</dbReference>
<protein>
    <submittedName>
        <fullName evidence="3">SDR family oxidoreductase</fullName>
    </submittedName>
</protein>
<dbReference type="EMBL" id="JAERWL010000009">
    <property type="protein sequence ID" value="MBM9476921.1"/>
    <property type="molecule type" value="Genomic_DNA"/>
</dbReference>
<dbReference type="NCBIfam" id="NF005559">
    <property type="entry name" value="PRK07231.1"/>
    <property type="match status" value="1"/>
</dbReference>
<proteinExistence type="inferred from homology"/>
<comment type="caution">
    <text evidence="3">The sequence shown here is derived from an EMBL/GenBank/DDBJ whole genome shotgun (WGS) entry which is preliminary data.</text>
</comment>
<evidence type="ECO:0000313" key="4">
    <source>
        <dbReference type="Proteomes" id="UP000663801"/>
    </source>
</evidence>
<dbReference type="AlphaFoldDB" id="A0A938YLV0"/>
<dbReference type="PRINTS" id="PR00081">
    <property type="entry name" value="GDHRDH"/>
</dbReference>
<dbReference type="InterPro" id="IPR020904">
    <property type="entry name" value="Sc_DH/Rdtase_CS"/>
</dbReference>
<dbReference type="Pfam" id="PF13561">
    <property type="entry name" value="adh_short_C2"/>
    <property type="match status" value="1"/>
</dbReference>
<dbReference type="FunFam" id="3.40.50.720:FF:000084">
    <property type="entry name" value="Short-chain dehydrogenase reductase"/>
    <property type="match status" value="1"/>
</dbReference>
<evidence type="ECO:0000256" key="1">
    <source>
        <dbReference type="ARBA" id="ARBA00006484"/>
    </source>
</evidence>
<dbReference type="InterPro" id="IPR036291">
    <property type="entry name" value="NAD(P)-bd_dom_sf"/>
</dbReference>
<organism evidence="3 4">
    <name type="scientific">Nakamurella flavida</name>
    <dbReference type="NCBI Taxonomy" id="363630"/>
    <lineage>
        <taxon>Bacteria</taxon>
        <taxon>Bacillati</taxon>
        <taxon>Actinomycetota</taxon>
        <taxon>Actinomycetes</taxon>
        <taxon>Nakamurellales</taxon>
        <taxon>Nakamurellaceae</taxon>
        <taxon>Nakamurella</taxon>
    </lineage>
</organism>
<dbReference type="PANTHER" id="PTHR42760">
    <property type="entry name" value="SHORT-CHAIN DEHYDROGENASES/REDUCTASES FAMILY MEMBER"/>
    <property type="match status" value="1"/>
</dbReference>
<dbReference type="PROSITE" id="PS00061">
    <property type="entry name" value="ADH_SHORT"/>
    <property type="match status" value="1"/>
</dbReference>
<keyword evidence="2" id="KW-0560">Oxidoreductase</keyword>
<keyword evidence="4" id="KW-1185">Reference proteome</keyword>
<dbReference type="PANTHER" id="PTHR42760:SF133">
    <property type="entry name" value="3-OXOACYL-[ACYL-CARRIER-PROTEIN] REDUCTASE"/>
    <property type="match status" value="1"/>
</dbReference>